<dbReference type="GeneID" id="6004935"/>
<dbReference type="VEuPathDB" id="FungiDB:CC1G_08657"/>
<feature type="coiled-coil region" evidence="6">
    <location>
        <begin position="2089"/>
        <end position="2116"/>
    </location>
</feature>
<dbReference type="EMBL" id="AACS02000001">
    <property type="protein sequence ID" value="EAU93344.2"/>
    <property type="molecule type" value="Genomic_DNA"/>
</dbReference>
<organism evidence="9 10">
    <name type="scientific">Coprinopsis cinerea (strain Okayama-7 / 130 / ATCC MYA-4618 / FGSC 9003)</name>
    <name type="common">Inky cap fungus</name>
    <name type="synonym">Hormographiella aspergillata</name>
    <dbReference type="NCBI Taxonomy" id="240176"/>
    <lineage>
        <taxon>Eukaryota</taxon>
        <taxon>Fungi</taxon>
        <taxon>Dikarya</taxon>
        <taxon>Basidiomycota</taxon>
        <taxon>Agaricomycotina</taxon>
        <taxon>Agaricomycetes</taxon>
        <taxon>Agaricomycetidae</taxon>
        <taxon>Agaricales</taxon>
        <taxon>Agaricineae</taxon>
        <taxon>Psathyrellaceae</taxon>
        <taxon>Coprinopsis</taxon>
    </lineage>
</organism>
<feature type="binding site" evidence="5">
    <location>
        <begin position="500"/>
        <end position="507"/>
    </location>
    <ligand>
        <name>ATP</name>
        <dbReference type="ChEBI" id="CHEBI:30616"/>
    </ligand>
</feature>
<dbReference type="Gene3D" id="3.40.50.300">
    <property type="entry name" value="P-loop containing nucleotide triphosphate hydrolases"/>
    <property type="match status" value="2"/>
</dbReference>
<dbReference type="OrthoDB" id="3156807at2759"/>
<gene>
    <name evidence="9" type="ORF">CC1G_08657</name>
</gene>
<dbReference type="GO" id="GO:0016787">
    <property type="term" value="F:hydrolase activity"/>
    <property type="evidence" value="ECO:0007669"/>
    <property type="project" value="UniProtKB-UniRule"/>
</dbReference>
<dbReference type="Pfam" id="PF13361">
    <property type="entry name" value="UvrD_C"/>
    <property type="match status" value="1"/>
</dbReference>
<dbReference type="Proteomes" id="UP000001861">
    <property type="component" value="Unassembled WGS sequence"/>
</dbReference>
<protein>
    <recommendedName>
        <fullName evidence="8">UvrD-like helicase ATP-binding domain-containing protein</fullName>
    </recommendedName>
</protein>
<evidence type="ECO:0000256" key="5">
    <source>
        <dbReference type="PROSITE-ProRule" id="PRU00560"/>
    </source>
</evidence>
<reference evidence="9 10" key="1">
    <citation type="journal article" date="2010" name="Proc. Natl. Acad. Sci. U.S.A.">
        <title>Insights into evolution of multicellular fungi from the assembled chromosomes of the mushroom Coprinopsis cinerea (Coprinus cinereus).</title>
        <authorList>
            <person name="Stajich J.E."/>
            <person name="Wilke S.K."/>
            <person name="Ahren D."/>
            <person name="Au C.H."/>
            <person name="Birren B.W."/>
            <person name="Borodovsky M."/>
            <person name="Burns C."/>
            <person name="Canback B."/>
            <person name="Casselton L.A."/>
            <person name="Cheng C.K."/>
            <person name="Deng J."/>
            <person name="Dietrich F.S."/>
            <person name="Fargo D.C."/>
            <person name="Farman M.L."/>
            <person name="Gathman A.C."/>
            <person name="Goldberg J."/>
            <person name="Guigo R."/>
            <person name="Hoegger P.J."/>
            <person name="Hooker J.B."/>
            <person name="Huggins A."/>
            <person name="James T.Y."/>
            <person name="Kamada T."/>
            <person name="Kilaru S."/>
            <person name="Kodira C."/>
            <person name="Kues U."/>
            <person name="Kupfer D."/>
            <person name="Kwan H.S."/>
            <person name="Lomsadze A."/>
            <person name="Li W."/>
            <person name="Lilly W.W."/>
            <person name="Ma L.J."/>
            <person name="Mackey A.J."/>
            <person name="Manning G."/>
            <person name="Martin F."/>
            <person name="Muraguchi H."/>
            <person name="Natvig D.O."/>
            <person name="Palmerini H."/>
            <person name="Ramesh M.A."/>
            <person name="Rehmeyer C.J."/>
            <person name="Roe B.A."/>
            <person name="Shenoy N."/>
            <person name="Stanke M."/>
            <person name="Ter-Hovhannisyan V."/>
            <person name="Tunlid A."/>
            <person name="Velagapudi R."/>
            <person name="Vision T.J."/>
            <person name="Zeng Q."/>
            <person name="Zolan M.E."/>
            <person name="Pukkila P.J."/>
        </authorList>
    </citation>
    <scope>NUCLEOTIDE SEQUENCE [LARGE SCALE GENOMIC DNA]</scope>
    <source>
        <strain evidence="10">Okayama-7 / 130 / ATCC MYA-4618 / FGSC 9003</strain>
    </source>
</reference>
<feature type="domain" description="UvrD-like helicase ATP-binding" evidence="8">
    <location>
        <begin position="479"/>
        <end position="846"/>
    </location>
</feature>
<dbReference type="InterPro" id="IPR014016">
    <property type="entry name" value="UvrD-like_ATP-bd"/>
</dbReference>
<evidence type="ECO:0000256" key="2">
    <source>
        <dbReference type="ARBA" id="ARBA00022801"/>
    </source>
</evidence>
<dbReference type="KEGG" id="cci:CC1G_08657"/>
<evidence type="ECO:0000256" key="7">
    <source>
        <dbReference type="SAM" id="MobiDB-lite"/>
    </source>
</evidence>
<accession>A8N0W0</accession>
<keyword evidence="3 5" id="KW-0347">Helicase</keyword>
<dbReference type="InterPro" id="IPR027417">
    <property type="entry name" value="P-loop_NTPase"/>
</dbReference>
<dbReference type="InterPro" id="IPR014017">
    <property type="entry name" value="DNA_helicase_UvrD-like_C"/>
</dbReference>
<dbReference type="PROSITE" id="PS51198">
    <property type="entry name" value="UVRD_HELICASE_ATP_BIND"/>
    <property type="match status" value="1"/>
</dbReference>
<feature type="compositionally biased region" description="Acidic residues" evidence="7">
    <location>
        <begin position="1964"/>
        <end position="1975"/>
    </location>
</feature>
<dbReference type="InParanoid" id="A8N0W0"/>
<keyword evidence="10" id="KW-1185">Reference proteome</keyword>
<sequence>MAPRPTLDLSPEHTTFGLEFPNEAHTVEDIQKGLNGLDPDSLNDLGVDTVLKGLLASTQPFPKLLELVLSYGGWSSQLRGWLSKSFPAARPLFLESVHQSVLERVALCLNFLPIGFSREQSQIISQWYSDIESCLRILRSLGSLTFDHLDQLEDDHALEGFGDFVTVKQKQKQRKKKAKRAPTTQSAPLNLKDFERMDLDPPQCQGDVDALTRYMDLLARDFVYLAIQETSVVSVVEVDTPDTSPDPSVQQHVEDAPLDEDSTPAAYPLVQPMKAALYFDSAEGLGEWRILISTRADRDLRDWRRRDSEFFRIIIKKIKELSCGHFSADNQKRLNGANADFAIFEAKMTRDTRLVYQIDCVPEYDNNYERQVIKIFGIYTHAQIDKRLWNSMGYQLARRGKVYRDRCKFRSKPRNPGDNVFAPASFPPVEVEEKDTLVIPELPKEDLEEIHSLLVLEKFVMLSQELLNSILADLDVAHVFNVTPQEKEIIEHPYSCYVLGRSGTGKTTTMLFKMLGIERAYGLQTDASVTKPRQIFVTQSRVLATRVEEYFAKLLDSLAAAKKSRKELKEIAKEKKAQQEETSAGLYDQEDDVTWKAGLPQKFSLLEDEHFPLFVTYEKLSQLLEGDILDDDPTSPKSPVGRNGRFITYDVFMEQYWPHFPQNLTKNLDPSLVFSELIGVIEGSEASLSCASRYLDRSAYENLSHRTQHVFAKQRETVYAIYSAYLKRKCQNGDLDVADRTHRILKAFELRGVPGTKIDYLYVDEAQDNLLIDAMLLRSLCRNPDGLFWAGDTAQTIAIGSSFRFDDLKAFLYRLEKRREDKLDDSRKGAQGELRTFQLAINYRSHGGIVQCAHSVIELITHFWPYAIDSMAPEQGIVDGAKPVFFSGWDTNTVRYEQFLFGDSGDRIEFGARQCILVRDEIARTELREQVGDIGLILTLYESKGLEFDDVLLYKFFEDSKIDLGQWRVVLNLVEAANGTQIAPRFDETRHAGVCSELKFLYVAITRARKNLWIVDCSDKAEPMKVLWTAKDYIQNCAPGTDVPRLAVSSTPEEWAKTGRTLFTNRRYLQSMHAFQRAGMEREVKIAHTHFLREEARSAIATNKEGMLSKQNAFVVAAESFLECAAFSTGKRRKVFYHNAADCFERAAQLFDMLDLFARAAKAYEDAEEYTPAVRLYRKCDKFDEAVNIVVGHKGKVDQSLAENVVDVARLFYFKQRELKKAQKLFESVEEQLEYLEDNVLLDECHAAVLVELGRYQEAADVHLAEGRTLEAIETLLEDQENPESTKRANTCILQGLWQNVSFAVLFNKENETAHRMLELASKLNTMSLTVSERDEVAMFRNIKDKNLGALRQLGIQFLKRNEKVPALVCFDYCFMALPVFSGLSNAKISVILDDFMVYCRLMREVASNLNLDSPGIQRLFALTPAASENMFHVPRGTWVYHRLKAISHKEFLPQHDEESPIISRQTIVEILKFLLWSRLVKRILEENELCQRTKAFSPCLPFIMNEECHLQNCHRQHIDYKDLTQEWYTAQIRMYLQQILIFHTLFCIPFELVGHRLKEQRQVSFAFPHLWNPSAYSSIRFLIRKLFDTLHPPVHYLGTAATLRLDLIPESQKALETVKNWCRDLIHSHPIPPPRGPDQLALTWIYEASVLCLTVDKYEASKYLPQGAFLRTFERFRHYYRNVQNDSIYVIPELIQALQASDTTFLSAGILCLKQIIDCKLPVDINVARHLVEFLAGAMILARVEFKLHNVTLPRSWFISLLHHVSRREKADTRLFDQLLDCIEQLIKVLVTPGGDGANYLLFENKSLSDLPAIRELHVAPFCRAMALLGYNIASDQIRTEILRRLRPLHPVKSWHWTYRQYASARSWGGIVRALRESTTESALDDLVVLCDESKPANKPPPSNVTRVTFKSIDDIRRALGSHTSTATILSSLRADAPAFVPKFKQVSTQGTPARGNASQDGAEQEEAEGEQEEAIDRPEADTKIIDSRDVVVANTAKSVAREVTPEELAVARRFLKGYRRRLLQRKLEKKKTTIEASCDSIFHVCLKHAEGMEWPNGGYYRMLYLGLVPHLLVCVNAVQTYAQGAKSKAKKRLLKEEKQDLDDLNKRMNDLSSMFKLSRELHKQLEPQSSLHKRRDVEELKRLVGQVEELVNRVPQAVGEVRLHLELAIKGIVKEKPPPKPVEKPELNIDEEDGYVDEAERFEEAYLDGVSGM</sequence>
<dbReference type="Pfam" id="PF00580">
    <property type="entry name" value="UvrD-helicase"/>
    <property type="match status" value="1"/>
</dbReference>
<keyword evidence="1 5" id="KW-0547">Nucleotide-binding</keyword>
<evidence type="ECO:0000256" key="3">
    <source>
        <dbReference type="ARBA" id="ARBA00022806"/>
    </source>
</evidence>
<proteinExistence type="predicted"/>
<dbReference type="GO" id="GO:0004386">
    <property type="term" value="F:helicase activity"/>
    <property type="evidence" value="ECO:0007669"/>
    <property type="project" value="UniProtKB-UniRule"/>
</dbReference>
<dbReference type="PANTHER" id="PTHR21529:SF4">
    <property type="entry name" value="TPR AND ANKYRIN REPEAT-CONTAINING PROTEIN 1"/>
    <property type="match status" value="1"/>
</dbReference>
<keyword evidence="2 5" id="KW-0378">Hydrolase</keyword>
<keyword evidence="4 5" id="KW-0067">ATP-binding</keyword>
<keyword evidence="6" id="KW-0175">Coiled coil</keyword>
<dbReference type="InterPro" id="IPR039904">
    <property type="entry name" value="TRANK1"/>
</dbReference>
<feature type="region of interest" description="Disordered" evidence="7">
    <location>
        <begin position="1947"/>
        <end position="1978"/>
    </location>
</feature>
<evidence type="ECO:0000256" key="4">
    <source>
        <dbReference type="ARBA" id="ARBA00022840"/>
    </source>
</evidence>
<dbReference type="GO" id="GO:0005524">
    <property type="term" value="F:ATP binding"/>
    <property type="evidence" value="ECO:0007669"/>
    <property type="project" value="UniProtKB-UniRule"/>
</dbReference>
<dbReference type="eggNOG" id="ENOG502QQZC">
    <property type="taxonomic scope" value="Eukaryota"/>
</dbReference>
<dbReference type="OMA" id="CRNPHGM"/>
<evidence type="ECO:0000256" key="1">
    <source>
        <dbReference type="ARBA" id="ARBA00022741"/>
    </source>
</evidence>
<dbReference type="STRING" id="240176.A8N0W0"/>
<evidence type="ECO:0000256" key="6">
    <source>
        <dbReference type="SAM" id="Coils"/>
    </source>
</evidence>
<feature type="compositionally biased region" description="Polar residues" evidence="7">
    <location>
        <begin position="1947"/>
        <end position="1961"/>
    </location>
</feature>
<evidence type="ECO:0000313" key="9">
    <source>
        <dbReference type="EMBL" id="EAU93344.2"/>
    </source>
</evidence>
<evidence type="ECO:0000259" key="8">
    <source>
        <dbReference type="PROSITE" id="PS51198"/>
    </source>
</evidence>
<dbReference type="SUPFAM" id="SSF52540">
    <property type="entry name" value="P-loop containing nucleoside triphosphate hydrolases"/>
    <property type="match status" value="1"/>
</dbReference>
<dbReference type="InterPro" id="IPR011990">
    <property type="entry name" value="TPR-like_helical_dom_sf"/>
</dbReference>
<dbReference type="RefSeq" id="XP_001828511.2">
    <property type="nucleotide sequence ID" value="XM_001828459.2"/>
</dbReference>
<evidence type="ECO:0000313" key="10">
    <source>
        <dbReference type="Proteomes" id="UP000001861"/>
    </source>
</evidence>
<dbReference type="HOGENOM" id="CLU_001378_0_0_1"/>
<comment type="caution">
    <text evidence="9">The sequence shown here is derived from an EMBL/GenBank/DDBJ whole genome shotgun (WGS) entry which is preliminary data.</text>
</comment>
<name>A8N0W0_COPC7</name>
<dbReference type="PANTHER" id="PTHR21529">
    <property type="entry name" value="MAMMARY TURMOR VIRUS RECEPTOR HOMOLOG 1, 2 MTVR1, 2"/>
    <property type="match status" value="1"/>
</dbReference>
<dbReference type="SUPFAM" id="SSF48452">
    <property type="entry name" value="TPR-like"/>
    <property type="match status" value="1"/>
</dbReference>